<sequence length="165" mass="18589">MPFSIYQGMWNVMDCNFEWEIIPMARNEGPALAPWNVLTAGKFCRGAEGEAHSRNGEYHKMFSQFERTEKGKRVSEALKKIATEVGIKHTTAVAIAYCLHKVLHVFLLIDGCKFEHVHASLEALGILLSDARMKELEAAPEFDLGFPSSFIVSHIFFVKLCTNLI</sequence>
<dbReference type="Gene3D" id="3.20.20.100">
    <property type="entry name" value="NADP-dependent oxidoreductase domain"/>
    <property type="match status" value="1"/>
</dbReference>
<dbReference type="Proteomes" id="UP000807353">
    <property type="component" value="Unassembled WGS sequence"/>
</dbReference>
<dbReference type="EMBL" id="MU150245">
    <property type="protein sequence ID" value="KAF9465838.1"/>
    <property type="molecule type" value="Genomic_DNA"/>
</dbReference>
<dbReference type="OrthoDB" id="48988at2759"/>
<evidence type="ECO:0000256" key="2">
    <source>
        <dbReference type="ARBA" id="ARBA00038157"/>
    </source>
</evidence>
<dbReference type="SUPFAM" id="SSF51430">
    <property type="entry name" value="NAD(P)-linked oxidoreductase"/>
    <property type="match status" value="1"/>
</dbReference>
<dbReference type="InterPro" id="IPR050523">
    <property type="entry name" value="AKR_Detox_Biosynth"/>
</dbReference>
<evidence type="ECO:0000256" key="1">
    <source>
        <dbReference type="ARBA" id="ARBA00022857"/>
    </source>
</evidence>
<reference evidence="4" key="1">
    <citation type="submission" date="2020-11" db="EMBL/GenBank/DDBJ databases">
        <authorList>
            <consortium name="DOE Joint Genome Institute"/>
            <person name="Ahrendt S."/>
            <person name="Riley R."/>
            <person name="Andreopoulos W."/>
            <person name="Labutti K."/>
            <person name="Pangilinan J."/>
            <person name="Ruiz-Duenas F.J."/>
            <person name="Barrasa J.M."/>
            <person name="Sanchez-Garcia M."/>
            <person name="Camarero S."/>
            <person name="Miyauchi S."/>
            <person name="Serrano A."/>
            <person name="Linde D."/>
            <person name="Babiker R."/>
            <person name="Drula E."/>
            <person name="Ayuso-Fernandez I."/>
            <person name="Pacheco R."/>
            <person name="Padilla G."/>
            <person name="Ferreira P."/>
            <person name="Barriuso J."/>
            <person name="Kellner H."/>
            <person name="Castanera R."/>
            <person name="Alfaro M."/>
            <person name="Ramirez L."/>
            <person name="Pisabarro A.G."/>
            <person name="Kuo A."/>
            <person name="Tritt A."/>
            <person name="Lipzen A."/>
            <person name="He G."/>
            <person name="Yan M."/>
            <person name="Ng V."/>
            <person name="Cullen D."/>
            <person name="Martin F."/>
            <person name="Rosso M.-N."/>
            <person name="Henrissat B."/>
            <person name="Hibbett D."/>
            <person name="Martinez A.T."/>
            <person name="Grigoriev I.V."/>
        </authorList>
    </citation>
    <scope>NUCLEOTIDE SEQUENCE</scope>
    <source>
        <strain evidence="4">CBS 247.69</strain>
    </source>
</reference>
<comment type="similarity">
    <text evidence="2">Belongs to the aldo/keto reductase family. Aldo/keto reductase 2 subfamily.</text>
</comment>
<evidence type="ECO:0000313" key="5">
    <source>
        <dbReference type="Proteomes" id="UP000807353"/>
    </source>
</evidence>
<dbReference type="AlphaFoldDB" id="A0A9P5YBJ5"/>
<dbReference type="PANTHER" id="PTHR43364">
    <property type="entry name" value="NADH-SPECIFIC METHYLGLYOXAL REDUCTASE-RELATED"/>
    <property type="match status" value="1"/>
</dbReference>
<dbReference type="Pfam" id="PF00248">
    <property type="entry name" value="Aldo_ket_red"/>
    <property type="match status" value="1"/>
</dbReference>
<dbReference type="InterPro" id="IPR036812">
    <property type="entry name" value="NAD(P)_OxRdtase_dom_sf"/>
</dbReference>
<keyword evidence="1" id="KW-0521">NADP</keyword>
<accession>A0A9P5YBJ5</accession>
<feature type="domain" description="NADP-dependent oxidoreductase" evidence="3">
    <location>
        <begin position="1"/>
        <end position="139"/>
    </location>
</feature>
<evidence type="ECO:0000259" key="3">
    <source>
        <dbReference type="Pfam" id="PF00248"/>
    </source>
</evidence>
<dbReference type="InterPro" id="IPR023210">
    <property type="entry name" value="NADP_OxRdtase_dom"/>
</dbReference>
<keyword evidence="5" id="KW-1185">Reference proteome</keyword>
<dbReference type="PANTHER" id="PTHR43364:SF7">
    <property type="entry name" value="NADP-DEPENDENT OXIDOREDUCTASE DOMAIN-CONTAINING PROTEIN-RELATED"/>
    <property type="match status" value="1"/>
</dbReference>
<protein>
    <submittedName>
        <fullName evidence="4">NADP-dependent oxidoreductase domain-containing protein</fullName>
    </submittedName>
</protein>
<organism evidence="4 5">
    <name type="scientific">Collybia nuda</name>
    <dbReference type="NCBI Taxonomy" id="64659"/>
    <lineage>
        <taxon>Eukaryota</taxon>
        <taxon>Fungi</taxon>
        <taxon>Dikarya</taxon>
        <taxon>Basidiomycota</taxon>
        <taxon>Agaricomycotina</taxon>
        <taxon>Agaricomycetes</taxon>
        <taxon>Agaricomycetidae</taxon>
        <taxon>Agaricales</taxon>
        <taxon>Tricholomatineae</taxon>
        <taxon>Clitocybaceae</taxon>
        <taxon>Collybia</taxon>
    </lineage>
</organism>
<name>A0A9P5YBJ5_9AGAR</name>
<gene>
    <name evidence="4" type="ORF">BDZ94DRAFT_1159324</name>
</gene>
<evidence type="ECO:0000313" key="4">
    <source>
        <dbReference type="EMBL" id="KAF9465838.1"/>
    </source>
</evidence>
<comment type="caution">
    <text evidence="4">The sequence shown here is derived from an EMBL/GenBank/DDBJ whole genome shotgun (WGS) entry which is preliminary data.</text>
</comment>
<proteinExistence type="inferred from homology"/>